<keyword evidence="1" id="KW-0324">Glycolysis</keyword>
<accession>A0A1G7Z122</accession>
<evidence type="ECO:0000256" key="4">
    <source>
        <dbReference type="PIRSR" id="PIRSR613078-2"/>
    </source>
</evidence>
<dbReference type="InterPro" id="IPR050275">
    <property type="entry name" value="PGM_Phosphatase"/>
</dbReference>
<feature type="active site" description="Proton donor/acceptor" evidence="3">
    <location>
        <position position="80"/>
    </location>
</feature>
<dbReference type="Gene3D" id="3.40.50.1240">
    <property type="entry name" value="Phosphoglycerate mutase-like"/>
    <property type="match status" value="1"/>
</dbReference>
<evidence type="ECO:0000256" key="1">
    <source>
        <dbReference type="ARBA" id="ARBA00023152"/>
    </source>
</evidence>
<dbReference type="InterPro" id="IPR013078">
    <property type="entry name" value="His_Pase_superF_clade-1"/>
</dbReference>
<evidence type="ECO:0000256" key="2">
    <source>
        <dbReference type="ARBA" id="ARBA00023235"/>
    </source>
</evidence>
<evidence type="ECO:0000313" key="5">
    <source>
        <dbReference type="EMBL" id="SDH02269.1"/>
    </source>
</evidence>
<dbReference type="PROSITE" id="PS00175">
    <property type="entry name" value="PG_MUTASE"/>
    <property type="match status" value="1"/>
</dbReference>
<dbReference type="PANTHER" id="PTHR48100:SF1">
    <property type="entry name" value="HISTIDINE PHOSPHATASE FAMILY PROTEIN-RELATED"/>
    <property type="match status" value="1"/>
</dbReference>
<dbReference type="GO" id="GO:0016791">
    <property type="term" value="F:phosphatase activity"/>
    <property type="evidence" value="ECO:0007669"/>
    <property type="project" value="TreeGrafter"/>
</dbReference>
<dbReference type="STRING" id="29435.SAMN05216588_102153"/>
<dbReference type="SUPFAM" id="SSF53254">
    <property type="entry name" value="Phosphoglycerate mutase-like"/>
    <property type="match status" value="1"/>
</dbReference>
<organism evidence="5 6">
    <name type="scientific">Phytopseudomonas flavescens</name>
    <dbReference type="NCBI Taxonomy" id="29435"/>
    <lineage>
        <taxon>Bacteria</taxon>
        <taxon>Pseudomonadati</taxon>
        <taxon>Pseudomonadota</taxon>
        <taxon>Gammaproteobacteria</taxon>
        <taxon>Pseudomonadales</taxon>
        <taxon>Pseudomonadaceae</taxon>
        <taxon>Phytopseudomonas</taxon>
    </lineage>
</organism>
<name>A0A1G7Z122_9GAMM</name>
<protein>
    <submittedName>
        <fullName evidence="5">Probable phosphoglycerate mutase</fullName>
    </submittedName>
</protein>
<evidence type="ECO:0000313" key="6">
    <source>
        <dbReference type="Proteomes" id="UP000198606"/>
    </source>
</evidence>
<reference evidence="5 6" key="1">
    <citation type="submission" date="2016-10" db="EMBL/GenBank/DDBJ databases">
        <authorList>
            <person name="de Groot N.N."/>
        </authorList>
    </citation>
    <scope>NUCLEOTIDE SEQUENCE [LARGE SCALE GENOMIC DNA]</scope>
    <source>
        <strain evidence="5 6">LMG 18387</strain>
    </source>
</reference>
<proteinExistence type="predicted"/>
<dbReference type="EMBL" id="FNDG01000002">
    <property type="protein sequence ID" value="SDH02269.1"/>
    <property type="molecule type" value="Genomic_DNA"/>
</dbReference>
<feature type="active site" description="Tele-phosphohistidine intermediate" evidence="3">
    <location>
        <position position="8"/>
    </location>
</feature>
<dbReference type="CDD" id="cd07067">
    <property type="entry name" value="HP_PGM_like"/>
    <property type="match status" value="1"/>
</dbReference>
<gene>
    <name evidence="5" type="ORF">SAMN05216588_102153</name>
</gene>
<keyword evidence="2" id="KW-0413">Isomerase</keyword>
<dbReference type="InterPro" id="IPR029033">
    <property type="entry name" value="His_PPase_superfam"/>
</dbReference>
<evidence type="ECO:0000256" key="3">
    <source>
        <dbReference type="PIRSR" id="PIRSR613078-1"/>
    </source>
</evidence>
<dbReference type="PANTHER" id="PTHR48100">
    <property type="entry name" value="BROAD-SPECIFICITY PHOSPHATASE YOR283W-RELATED"/>
    <property type="match status" value="1"/>
</dbReference>
<dbReference type="AlphaFoldDB" id="A0A1G7Z122"/>
<dbReference type="GO" id="GO:0005737">
    <property type="term" value="C:cytoplasm"/>
    <property type="evidence" value="ECO:0007669"/>
    <property type="project" value="TreeGrafter"/>
</dbReference>
<dbReference type="Proteomes" id="UP000198606">
    <property type="component" value="Unassembled WGS sequence"/>
</dbReference>
<feature type="binding site" evidence="4">
    <location>
        <begin position="7"/>
        <end position="14"/>
    </location>
    <ligand>
        <name>substrate</name>
    </ligand>
</feature>
<feature type="binding site" evidence="4">
    <location>
        <position position="56"/>
    </location>
    <ligand>
        <name>substrate</name>
    </ligand>
</feature>
<dbReference type="Pfam" id="PF00300">
    <property type="entry name" value="His_Phos_1"/>
    <property type="match status" value="1"/>
</dbReference>
<dbReference type="InterPro" id="IPR001345">
    <property type="entry name" value="PG/BPGM_mutase_AS"/>
</dbReference>
<sequence length="204" mass="22726">MKLLVLRHGETAFNSEQHYLGALDPALTERGIEQAQQLARILPADIQHILCSPLLRARQTADIIAQAGNTNAKVVSAFRERDVGVFEGLTQAQAQRRHPDLWARNITRRWSDAPTGGETIETVALRIRDGLLQLQQQYGDTPVALVAHGFVAKVIRALSQQNFADLFTWQLANAQGFMATSSAADLQRLQRRSLRQLWESGQHG</sequence>
<dbReference type="RefSeq" id="WP_084303353.1">
    <property type="nucleotide sequence ID" value="NZ_FNDG01000002.1"/>
</dbReference>
<dbReference type="SMART" id="SM00855">
    <property type="entry name" value="PGAM"/>
    <property type="match status" value="1"/>
</dbReference>